<name>A0ABW5RLL0_9MICO</name>
<feature type="compositionally biased region" description="Pro residues" evidence="1">
    <location>
        <begin position="66"/>
        <end position="81"/>
    </location>
</feature>
<comment type="caution">
    <text evidence="2">The sequence shown here is derived from an EMBL/GenBank/DDBJ whole genome shotgun (WGS) entry which is preliminary data.</text>
</comment>
<dbReference type="RefSeq" id="WP_066058684.1">
    <property type="nucleotide sequence ID" value="NZ_JBHUNF010000004.1"/>
</dbReference>
<evidence type="ECO:0000313" key="2">
    <source>
        <dbReference type="EMBL" id="MFD2675314.1"/>
    </source>
</evidence>
<evidence type="ECO:0000256" key="1">
    <source>
        <dbReference type="SAM" id="MobiDB-lite"/>
    </source>
</evidence>
<evidence type="ECO:0000313" key="3">
    <source>
        <dbReference type="Proteomes" id="UP001597453"/>
    </source>
</evidence>
<dbReference type="EMBL" id="JBHUNF010000004">
    <property type="protein sequence ID" value="MFD2675314.1"/>
    <property type="molecule type" value="Genomic_DNA"/>
</dbReference>
<keyword evidence="3" id="KW-1185">Reference proteome</keyword>
<protein>
    <recommendedName>
        <fullName evidence="4">DUF4232 domain-containing protein</fullName>
    </recommendedName>
</protein>
<sequence length="222" mass="23476">MHATPQKLSPAVYRRRRLAALVVLVLIVALLWWAVSAVIGLLSGGDQQQPGTEAGQTRPAASAPDTAPPAPTPAPEAPEPTPTERVEETPQVCTGTEVQVTAIVDAETYGPDQKPQLSMKLTNRAAKPCVIDVGTATQEYTIKSGEDVIWVSTHCQKNGKPQVVQLEPGKEVTSPPIEWVRERSAPDTCGGERPAAVGGGAYYTLTVSVAGIPSEPTYFSLA</sequence>
<accession>A0ABW5RLL0</accession>
<dbReference type="Proteomes" id="UP001597453">
    <property type="component" value="Unassembled WGS sequence"/>
</dbReference>
<evidence type="ECO:0008006" key="4">
    <source>
        <dbReference type="Google" id="ProtNLM"/>
    </source>
</evidence>
<reference evidence="3" key="1">
    <citation type="journal article" date="2019" name="Int. J. Syst. Evol. Microbiol.">
        <title>The Global Catalogue of Microorganisms (GCM) 10K type strain sequencing project: providing services to taxonomists for standard genome sequencing and annotation.</title>
        <authorList>
            <consortium name="The Broad Institute Genomics Platform"/>
            <consortium name="The Broad Institute Genome Sequencing Center for Infectious Disease"/>
            <person name="Wu L."/>
            <person name="Ma J."/>
        </authorList>
    </citation>
    <scope>NUCLEOTIDE SEQUENCE [LARGE SCALE GENOMIC DNA]</scope>
    <source>
        <strain evidence="3">TISTR 1511</strain>
    </source>
</reference>
<feature type="region of interest" description="Disordered" evidence="1">
    <location>
        <begin position="47"/>
        <end position="94"/>
    </location>
</feature>
<proteinExistence type="predicted"/>
<organism evidence="2 3">
    <name type="scientific">Gulosibacter bifidus</name>
    <dbReference type="NCBI Taxonomy" id="272239"/>
    <lineage>
        <taxon>Bacteria</taxon>
        <taxon>Bacillati</taxon>
        <taxon>Actinomycetota</taxon>
        <taxon>Actinomycetes</taxon>
        <taxon>Micrococcales</taxon>
        <taxon>Microbacteriaceae</taxon>
        <taxon>Gulosibacter</taxon>
    </lineage>
</organism>
<gene>
    <name evidence="2" type="ORF">ACFSUQ_08420</name>
</gene>